<name>A0A9P6X4M3_RHIOR</name>
<keyword evidence="7" id="KW-0653">Protein transport</keyword>
<comment type="similarity">
    <text evidence="2">Belongs to the USE1 family.</text>
</comment>
<dbReference type="EMBL" id="JAANQT010001422">
    <property type="protein sequence ID" value="KAG1305216.1"/>
    <property type="molecule type" value="Genomic_DNA"/>
</dbReference>
<sequence>MPSTTDEINLSRLLLNCERKLQSQPVDLWSASEKRKFATYIKYLSTLQNKTSSEEYINRIKECTKAVSLYRMQVEVDKGIAEARLVKKKHVEELRLLEQPDPDWLREQDEQEKKKESFEEEDRPREEKKEESKEEKKEEWISEIRQRTKKGEERFNVEHVLQHHRQMHDELTSDLSRMAQQLKKNSQAFGDTLR</sequence>
<dbReference type="InterPro" id="IPR019150">
    <property type="entry name" value="Vesicle_transport_protein_Use1"/>
</dbReference>
<evidence type="ECO:0000313" key="12">
    <source>
        <dbReference type="Proteomes" id="UP000716291"/>
    </source>
</evidence>
<dbReference type="Proteomes" id="UP000716291">
    <property type="component" value="Unassembled WGS sequence"/>
</dbReference>
<evidence type="ECO:0000256" key="6">
    <source>
        <dbReference type="ARBA" id="ARBA00022892"/>
    </source>
</evidence>
<keyword evidence="9" id="KW-0472">Membrane</keyword>
<keyword evidence="3" id="KW-0813">Transport</keyword>
<protein>
    <recommendedName>
        <fullName evidence="13">USE1-like protein</fullName>
    </recommendedName>
</protein>
<evidence type="ECO:0000256" key="7">
    <source>
        <dbReference type="ARBA" id="ARBA00022927"/>
    </source>
</evidence>
<reference evidence="11" key="1">
    <citation type="journal article" date="2020" name="Microb. Genom.">
        <title>Genetic diversity of clinical and environmental Mucorales isolates obtained from an investigation of mucormycosis cases among solid organ transplant recipients.</title>
        <authorList>
            <person name="Nguyen M.H."/>
            <person name="Kaul D."/>
            <person name="Muto C."/>
            <person name="Cheng S.J."/>
            <person name="Richter R.A."/>
            <person name="Bruno V.M."/>
            <person name="Liu G."/>
            <person name="Beyhan S."/>
            <person name="Sundermann A.J."/>
            <person name="Mounaud S."/>
            <person name="Pasculle A.W."/>
            <person name="Nierman W.C."/>
            <person name="Driscoll E."/>
            <person name="Cumbie R."/>
            <person name="Clancy C.J."/>
            <person name="Dupont C.L."/>
        </authorList>
    </citation>
    <scope>NUCLEOTIDE SEQUENCE</scope>
    <source>
        <strain evidence="11">GL11</strain>
    </source>
</reference>
<comment type="caution">
    <text evidence="11">The sequence shown here is derived from an EMBL/GenBank/DDBJ whole genome shotgun (WGS) entry which is preliminary data.</text>
</comment>
<keyword evidence="12" id="KW-1185">Reference proteome</keyword>
<evidence type="ECO:0000256" key="2">
    <source>
        <dbReference type="ARBA" id="ARBA00007891"/>
    </source>
</evidence>
<evidence type="ECO:0000256" key="10">
    <source>
        <dbReference type="SAM" id="MobiDB-lite"/>
    </source>
</evidence>
<keyword evidence="6" id="KW-0931">ER-Golgi transport</keyword>
<dbReference type="OrthoDB" id="4506189at2759"/>
<gene>
    <name evidence="11" type="ORF">G6F64_008558</name>
</gene>
<evidence type="ECO:0000256" key="5">
    <source>
        <dbReference type="ARBA" id="ARBA00022824"/>
    </source>
</evidence>
<organism evidence="11 12">
    <name type="scientific">Rhizopus oryzae</name>
    <name type="common">Mucormycosis agent</name>
    <name type="synonym">Rhizopus arrhizus var. delemar</name>
    <dbReference type="NCBI Taxonomy" id="64495"/>
    <lineage>
        <taxon>Eukaryota</taxon>
        <taxon>Fungi</taxon>
        <taxon>Fungi incertae sedis</taxon>
        <taxon>Mucoromycota</taxon>
        <taxon>Mucoromycotina</taxon>
        <taxon>Mucoromycetes</taxon>
        <taxon>Mucorales</taxon>
        <taxon>Mucorineae</taxon>
        <taxon>Rhizopodaceae</taxon>
        <taxon>Rhizopus</taxon>
    </lineage>
</organism>
<dbReference type="GO" id="GO:0016192">
    <property type="term" value="P:vesicle-mediated transport"/>
    <property type="evidence" value="ECO:0007669"/>
    <property type="project" value="UniProtKB-KW"/>
</dbReference>
<evidence type="ECO:0000256" key="3">
    <source>
        <dbReference type="ARBA" id="ARBA00022448"/>
    </source>
</evidence>
<dbReference type="GO" id="GO:0015031">
    <property type="term" value="P:protein transport"/>
    <property type="evidence" value="ECO:0007669"/>
    <property type="project" value="UniProtKB-KW"/>
</dbReference>
<evidence type="ECO:0000256" key="4">
    <source>
        <dbReference type="ARBA" id="ARBA00022692"/>
    </source>
</evidence>
<accession>A0A9P6X4M3</accession>
<feature type="region of interest" description="Disordered" evidence="10">
    <location>
        <begin position="102"/>
        <end position="140"/>
    </location>
</feature>
<evidence type="ECO:0000256" key="8">
    <source>
        <dbReference type="ARBA" id="ARBA00022989"/>
    </source>
</evidence>
<dbReference type="Pfam" id="PF09753">
    <property type="entry name" value="Use1"/>
    <property type="match status" value="1"/>
</dbReference>
<evidence type="ECO:0000313" key="11">
    <source>
        <dbReference type="EMBL" id="KAG1305216.1"/>
    </source>
</evidence>
<evidence type="ECO:0000256" key="9">
    <source>
        <dbReference type="ARBA" id="ARBA00023136"/>
    </source>
</evidence>
<dbReference type="GO" id="GO:0005789">
    <property type="term" value="C:endoplasmic reticulum membrane"/>
    <property type="evidence" value="ECO:0007669"/>
    <property type="project" value="UniProtKB-SubCell"/>
</dbReference>
<comment type="subcellular location">
    <subcellularLocation>
        <location evidence="1">Endoplasmic reticulum membrane</location>
        <topology evidence="1">Single-pass type IV membrane protein</topology>
    </subcellularLocation>
</comment>
<evidence type="ECO:0000256" key="1">
    <source>
        <dbReference type="ARBA" id="ARBA00004163"/>
    </source>
</evidence>
<keyword evidence="8" id="KW-1133">Transmembrane helix</keyword>
<dbReference type="AlphaFoldDB" id="A0A9P6X4M3"/>
<proteinExistence type="inferred from homology"/>
<keyword evidence="5" id="KW-0256">Endoplasmic reticulum</keyword>
<keyword evidence="4" id="KW-0812">Transmembrane</keyword>
<evidence type="ECO:0008006" key="13">
    <source>
        <dbReference type="Google" id="ProtNLM"/>
    </source>
</evidence>